<evidence type="ECO:0000313" key="1">
    <source>
        <dbReference type="EMBL" id="QQZ61583.1"/>
    </source>
</evidence>
<gene>
    <name evidence="1" type="ORF">JI735_02125</name>
</gene>
<evidence type="ECO:0000313" key="2">
    <source>
        <dbReference type="Proteomes" id="UP000595841"/>
    </source>
</evidence>
<keyword evidence="2" id="KW-1185">Reference proteome</keyword>
<accession>A0A974PDS8</accession>
<dbReference type="RefSeq" id="WP_202676989.1">
    <property type="nucleotide sequence ID" value="NZ_CP068595.1"/>
</dbReference>
<reference evidence="1 2" key="1">
    <citation type="submission" date="2021-01" db="EMBL/GenBank/DDBJ databases">
        <title>Whole genome sequence of Paenibacillus sonchi LMG 24727 for comparative genomics.</title>
        <authorList>
            <person name="Lee G."/>
            <person name="Kim M.-J."/>
            <person name="Lim K."/>
            <person name="Shin J.-H."/>
        </authorList>
    </citation>
    <scope>NUCLEOTIDE SEQUENCE [LARGE SCALE GENOMIC DNA]</scope>
    <source>
        <strain evidence="1 2">LMG 24727</strain>
    </source>
</reference>
<name>A0A974PDS8_9BACL</name>
<protein>
    <submittedName>
        <fullName evidence="1">Uncharacterized protein</fullName>
    </submittedName>
</protein>
<proteinExistence type="predicted"/>
<organism evidence="1 2">
    <name type="scientific">Paenibacillus sonchi</name>
    <dbReference type="NCBI Taxonomy" id="373687"/>
    <lineage>
        <taxon>Bacteria</taxon>
        <taxon>Bacillati</taxon>
        <taxon>Bacillota</taxon>
        <taxon>Bacilli</taxon>
        <taxon>Bacillales</taxon>
        <taxon>Paenibacillaceae</taxon>
        <taxon>Paenibacillus</taxon>
        <taxon>Paenibacillus sonchi group</taxon>
    </lineage>
</organism>
<dbReference type="EMBL" id="CP068595">
    <property type="protein sequence ID" value="QQZ61583.1"/>
    <property type="molecule type" value="Genomic_DNA"/>
</dbReference>
<dbReference type="AlphaFoldDB" id="A0A974PDS8"/>
<dbReference type="KEGG" id="pson:JI735_02125"/>
<dbReference type="Proteomes" id="UP000595841">
    <property type="component" value="Chromosome"/>
</dbReference>
<sequence>MEYVIKNNIELEQIKLLKSIEGASSLRLYIEEVGEFALNLFIESHDRTICIKNIPNIASDGDDYPKLIIEYVMTPSSDCELLYEGNDFESILILKDAITWEGMTLVGRWKSISA</sequence>